<dbReference type="InterPro" id="IPR002068">
    <property type="entry name" value="A-crystallin/Hsp20_dom"/>
</dbReference>
<dbReference type="OrthoDB" id="26084at2157"/>
<feature type="region of interest" description="Disordered" evidence="3">
    <location>
        <begin position="27"/>
        <end position="47"/>
    </location>
</feature>
<organism evidence="5 6">
    <name type="scientific">Halobacterium jilantaiense</name>
    <dbReference type="NCBI Taxonomy" id="355548"/>
    <lineage>
        <taxon>Archaea</taxon>
        <taxon>Methanobacteriati</taxon>
        <taxon>Methanobacteriota</taxon>
        <taxon>Stenosarchaea group</taxon>
        <taxon>Halobacteria</taxon>
        <taxon>Halobacteriales</taxon>
        <taxon>Halobacteriaceae</taxon>
        <taxon>Halobacterium</taxon>
    </lineage>
</organism>
<dbReference type="CDD" id="cd06464">
    <property type="entry name" value="ACD_sHsps-like"/>
    <property type="match status" value="1"/>
</dbReference>
<reference evidence="5 6" key="1">
    <citation type="submission" date="2016-10" db="EMBL/GenBank/DDBJ databases">
        <authorList>
            <person name="de Groot N.N."/>
        </authorList>
    </citation>
    <scope>NUCLEOTIDE SEQUENCE [LARGE SCALE GENOMIC DNA]</scope>
    <source>
        <strain evidence="5 6">CGMCC 1.5337</strain>
    </source>
</reference>
<dbReference type="Pfam" id="PF00011">
    <property type="entry name" value="HSP20"/>
    <property type="match status" value="1"/>
</dbReference>
<evidence type="ECO:0000256" key="2">
    <source>
        <dbReference type="RuleBase" id="RU003616"/>
    </source>
</evidence>
<dbReference type="PROSITE" id="PS01031">
    <property type="entry name" value="SHSP"/>
    <property type="match status" value="1"/>
</dbReference>
<evidence type="ECO:0000313" key="5">
    <source>
        <dbReference type="EMBL" id="SEW10905.1"/>
    </source>
</evidence>
<proteinExistence type="inferred from homology"/>
<protein>
    <submittedName>
        <fullName evidence="5">HSP20 family protein</fullName>
    </submittedName>
</protein>
<evidence type="ECO:0000313" key="6">
    <source>
        <dbReference type="Proteomes" id="UP000198518"/>
    </source>
</evidence>
<dbReference type="RefSeq" id="WP_089668714.1">
    <property type="nucleotide sequence ID" value="NZ_FOJA01000001.1"/>
</dbReference>
<comment type="similarity">
    <text evidence="1 2">Belongs to the small heat shock protein (HSP20) family.</text>
</comment>
<accession>A0A1I0P971</accession>
<dbReference type="Proteomes" id="UP000198518">
    <property type="component" value="Unassembled WGS sequence"/>
</dbReference>
<dbReference type="AlphaFoldDB" id="A0A1I0P971"/>
<evidence type="ECO:0000256" key="3">
    <source>
        <dbReference type="SAM" id="MobiDB-lite"/>
    </source>
</evidence>
<dbReference type="Gene3D" id="2.60.40.790">
    <property type="match status" value="1"/>
</dbReference>
<dbReference type="EMBL" id="FOJA01000001">
    <property type="protein sequence ID" value="SEW10905.1"/>
    <property type="molecule type" value="Genomic_DNA"/>
</dbReference>
<dbReference type="SUPFAM" id="SSF49764">
    <property type="entry name" value="HSP20-like chaperones"/>
    <property type="match status" value="1"/>
</dbReference>
<name>A0A1I0P971_9EURY</name>
<evidence type="ECO:0000259" key="4">
    <source>
        <dbReference type="PROSITE" id="PS01031"/>
    </source>
</evidence>
<keyword evidence="6" id="KW-1185">Reference proteome</keyword>
<dbReference type="InterPro" id="IPR008978">
    <property type="entry name" value="HSP20-like_chaperone"/>
</dbReference>
<feature type="domain" description="SHSP" evidence="4">
    <location>
        <begin position="36"/>
        <end position="128"/>
    </location>
</feature>
<evidence type="ECO:0000256" key="1">
    <source>
        <dbReference type="PROSITE-ProRule" id="PRU00285"/>
    </source>
</evidence>
<gene>
    <name evidence="5" type="ORF">SAMN04487945_1505</name>
</gene>
<dbReference type="STRING" id="355548.SAMN04487945_1505"/>
<sequence length="128" mass="14229">MRRDDRDDPFDDIFREIERMMEDMMGAGQGLDRGDQSGFASSTHVDVHETDDEVRVIADLPGVEKDDISIQCDGDSVTVSAHSGTREYDERIDLPGRVDARSGDATYNNGVLEVAFDRTDTSTNIDVQ</sequence>